<dbReference type="PROSITE" id="PS50231">
    <property type="entry name" value="RICIN_B_LECTIN"/>
    <property type="match status" value="1"/>
</dbReference>
<dbReference type="InterPro" id="IPR001304">
    <property type="entry name" value="C-type_lectin-like"/>
</dbReference>
<dbReference type="FunFam" id="3.10.100.10:FF:000030">
    <property type="entry name" value="Mannose receptor C-type 1"/>
    <property type="match status" value="1"/>
</dbReference>
<evidence type="ECO:0000256" key="6">
    <source>
        <dbReference type="ARBA" id="ARBA00022989"/>
    </source>
</evidence>
<reference evidence="11" key="3">
    <citation type="submission" date="2025-09" db="UniProtKB">
        <authorList>
            <consortium name="Ensembl"/>
        </authorList>
    </citation>
    <scope>IDENTIFICATION</scope>
</reference>
<dbReference type="InterPro" id="IPR035992">
    <property type="entry name" value="Ricin_B-like_lectins"/>
</dbReference>
<dbReference type="SUPFAM" id="SSF56436">
    <property type="entry name" value="C-type lectin-like"/>
    <property type="match status" value="8"/>
</dbReference>
<dbReference type="GO" id="GO:0006897">
    <property type="term" value="P:endocytosis"/>
    <property type="evidence" value="ECO:0007669"/>
    <property type="project" value="UniProtKB-KW"/>
</dbReference>
<keyword evidence="3" id="KW-0812">Transmembrane</keyword>
<evidence type="ECO:0000256" key="10">
    <source>
        <dbReference type="ARBA" id="ARBA00023180"/>
    </source>
</evidence>
<proteinExistence type="predicted"/>
<dbReference type="InterPro" id="IPR016186">
    <property type="entry name" value="C-type_lectin-like/link_sf"/>
</dbReference>
<dbReference type="GO" id="GO:0031012">
    <property type="term" value="C:extracellular matrix"/>
    <property type="evidence" value="ECO:0007669"/>
    <property type="project" value="UniProtKB-ARBA"/>
</dbReference>
<comment type="subcellular location">
    <subcellularLocation>
        <location evidence="1">Membrane</location>
        <topology evidence="1">Single-pass membrane protein</topology>
    </subcellularLocation>
</comment>
<dbReference type="InterPro" id="IPR050111">
    <property type="entry name" value="C-type_lectin/snaclec_domain"/>
</dbReference>
<dbReference type="SMART" id="SM00059">
    <property type="entry name" value="FN2"/>
    <property type="match status" value="1"/>
</dbReference>
<dbReference type="Gene3D" id="2.10.10.10">
    <property type="entry name" value="Fibronectin, type II, collagen-binding"/>
    <property type="match status" value="1"/>
</dbReference>
<dbReference type="FunFam" id="3.10.100.10:FF:000031">
    <property type="entry name" value="macrophage mannose receptor 1"/>
    <property type="match status" value="1"/>
</dbReference>
<dbReference type="SMART" id="SM00458">
    <property type="entry name" value="RICIN"/>
    <property type="match status" value="1"/>
</dbReference>
<evidence type="ECO:0000256" key="1">
    <source>
        <dbReference type="ARBA" id="ARBA00004167"/>
    </source>
</evidence>
<evidence type="ECO:0000256" key="5">
    <source>
        <dbReference type="ARBA" id="ARBA00022737"/>
    </source>
</evidence>
<dbReference type="FunFam" id="3.10.100.10:FF:000023">
    <property type="entry name" value="Macrophage mannose receptor 1"/>
    <property type="match status" value="1"/>
</dbReference>
<dbReference type="PROSITE" id="PS51092">
    <property type="entry name" value="FN2_2"/>
    <property type="match status" value="1"/>
</dbReference>
<dbReference type="Ensembl" id="ENSCPVT00000011830.2">
    <property type="protein sequence ID" value="ENSCPVP00000011341.2"/>
    <property type="gene ID" value="ENSCPVG00000007545.2"/>
</dbReference>
<dbReference type="Pfam" id="PF24562">
    <property type="entry name" value="CysR_MRC2_N"/>
    <property type="match status" value="1"/>
</dbReference>
<keyword evidence="5" id="KW-0677">Repeat</keyword>
<dbReference type="SUPFAM" id="SSF57440">
    <property type="entry name" value="Kringle-like"/>
    <property type="match status" value="1"/>
</dbReference>
<name>A0A8C3MU85_GEOPR</name>
<sequence length="1329" mass="150061">ISVFVLVTMLVIYCANHEVFLIFNEDTKFCLIAQSSEAVTTAACKKSSDLQKFRWVSDHQLMSVAFAQCLGVPNKRNQAKISLYPCNKKSEFQKWECRNTALAIQGEDLFLSAGKKKENIVLKTRSEAKDKWKIYGTMDNLCSQSYEDIFTLLGNSNGAPCTFPFLLSGRWYTECTDAGRSDGLFWCAITPSFDEDHLFGFCPAASKSHTFWSTDPLTGTYYQINHQSALTWHQARKSCQQQNAELLSVMEIHEQIYLRGELINLIDSKRSSLWIGLNSLNLNSGWQWSGGFPFRYFNWAQGSPEPESEKLCAVLNPRRDAKWENQPCELKLGYICKKEKSTKDPLILPSGDVESVKCPEEWLPYGGHCFMVHRDPKEWREAQISCNESNGDLASIHNPEEHGFILSQLGYRAVDELWIGLNDLKIQMYFEWSDGTPVTYTKWLPGEPTHEVTGQEDCVIMAGKDGYWADSACDRKLGYICRRDPLQGVSQTAKTDPACLKGWERYGFYCYLVGHTSVTFSEAKKTCERSSGYLTSIADRYEQAYLTSLIGLSSEKYFWIGLSDMEEQGIFKWVTGEGVLYTNWNAAMPGKKAGCVALRTGNAAGLWDVQNCEVKAKFLCKKLAEKVTVPAVSERVSDSKCPLGWDTSNSTNSCFRVKENQKKTWFEARDFCREIGGDLAAIRNEEEQTVIENLIKKKSPSFQPFWIGLQCLDPDGGLSWSDGSPVSVSPCHIPSVLTFFLLKFLFCVAAYEVTEDGWIVKGDKQYFFSPEKTSMEKARTFCRNNHGNLATIGNNSERKFVWKYILKNGKLNSYLIGLIQNADRQFSWMSGSPVHYAAWAPGEPSFAGAQENCVVLNKKDGLWNDVNCGFSNGYICERHRSFINATLPPAVPSAPGGCPAGWILFKNQCYKFFGSGYDNWGRGRRVCMSLGGDLASIPNEQVQAFLTYHLKDASNDLWIGLNDLLSELNFVWSDGSAVSYTNWAKGSPKLFDCVSLKRGPADDTGKWNNEECYKYRGYICQKNSDPELFKSSATAQDFAFAPSSGISYSVTHSKMNWEEAHQNCNSNASELASILDPHSQALLLLLAKEYGEPLWIGLNSNRTNGKYQWTDRWSLVYSKWASGEPKQTLACVYLDTDGTWKTASCEEKFFSVCKKSDVTAPTEPPQLPGKCPESRGHKSWIPFSGHCYYFEASKKRSWSQAHEECARLGADLVSVGDYSETNFLSETIRILHGKSLNFWVGLKKNDRGRWVWTDKSAMDFVNWQLGEPSKQRLKDCGELCALSGSWNTNLCSFKKGYICKKNKSKNSMANILVAFFIYSMVESYLVKYW</sequence>
<reference evidence="11" key="1">
    <citation type="submission" date="2020-02" db="EMBL/GenBank/DDBJ databases">
        <authorList>
            <person name="Enbody D E."/>
            <person name="Pettersson E M."/>
        </authorList>
    </citation>
    <scope>NUCLEOTIDE SEQUENCE [LARGE SCALE GENOMIC DNA]</scope>
</reference>
<dbReference type="FunFam" id="2.80.10.50:FF:000032">
    <property type="entry name" value="macrophage mannose receptor 1"/>
    <property type="match status" value="1"/>
</dbReference>
<evidence type="ECO:0000313" key="11">
    <source>
        <dbReference type="Ensembl" id="ENSCPVP00000011341.2"/>
    </source>
</evidence>
<dbReference type="InterPro" id="IPR000562">
    <property type="entry name" value="FN_type2_dom"/>
</dbReference>
<dbReference type="Pfam" id="PF00040">
    <property type="entry name" value="fn2"/>
    <property type="match status" value="1"/>
</dbReference>
<keyword evidence="6" id="KW-1133">Transmembrane helix</keyword>
<dbReference type="SUPFAM" id="SSF50370">
    <property type="entry name" value="Ricin B-like lectins"/>
    <property type="match status" value="1"/>
</dbReference>
<keyword evidence="7" id="KW-0472">Membrane</keyword>
<dbReference type="FunFam" id="3.10.100.10:FF:000025">
    <property type="entry name" value="Mannose receptor C-type 1"/>
    <property type="match status" value="1"/>
</dbReference>
<keyword evidence="4" id="KW-0732">Signal</keyword>
<dbReference type="CDD" id="cd23407">
    <property type="entry name" value="beta-trefoil_Ricin_MRC1"/>
    <property type="match status" value="1"/>
</dbReference>
<dbReference type="CDD" id="cd00062">
    <property type="entry name" value="FN2"/>
    <property type="match status" value="1"/>
</dbReference>
<evidence type="ECO:0000256" key="7">
    <source>
        <dbReference type="ARBA" id="ARBA00023136"/>
    </source>
</evidence>
<evidence type="ECO:0000256" key="4">
    <source>
        <dbReference type="ARBA" id="ARBA00022729"/>
    </source>
</evidence>
<dbReference type="InterPro" id="IPR013806">
    <property type="entry name" value="Kringle-like"/>
</dbReference>
<dbReference type="FunFam" id="2.10.10.10:FF:000001">
    <property type="entry name" value="Fibronectin 1a isoform 1"/>
    <property type="match status" value="1"/>
</dbReference>
<dbReference type="InterPro" id="IPR018378">
    <property type="entry name" value="C-type_lectin_CS"/>
</dbReference>
<dbReference type="Pfam" id="PF00059">
    <property type="entry name" value="Lectin_C"/>
    <property type="match status" value="8"/>
</dbReference>
<dbReference type="Gene3D" id="3.10.100.10">
    <property type="entry name" value="Mannose-Binding Protein A, subunit A"/>
    <property type="match status" value="8"/>
</dbReference>
<organism evidence="11 12">
    <name type="scientific">Geospiza parvula</name>
    <name type="common">Small tree-finch</name>
    <name type="synonym">Camarhynchus parvulus</name>
    <dbReference type="NCBI Taxonomy" id="87175"/>
    <lineage>
        <taxon>Eukaryota</taxon>
        <taxon>Metazoa</taxon>
        <taxon>Chordata</taxon>
        <taxon>Craniata</taxon>
        <taxon>Vertebrata</taxon>
        <taxon>Euteleostomi</taxon>
        <taxon>Archelosauria</taxon>
        <taxon>Archosauria</taxon>
        <taxon>Dinosauria</taxon>
        <taxon>Saurischia</taxon>
        <taxon>Theropoda</taxon>
        <taxon>Coelurosauria</taxon>
        <taxon>Aves</taxon>
        <taxon>Neognathae</taxon>
        <taxon>Neoaves</taxon>
        <taxon>Telluraves</taxon>
        <taxon>Australaves</taxon>
        <taxon>Passeriformes</taxon>
        <taxon>Thraupidae</taxon>
        <taxon>Camarhynchus</taxon>
    </lineage>
</organism>
<dbReference type="InterPro" id="IPR000772">
    <property type="entry name" value="Ricin_B_lectin"/>
</dbReference>
<keyword evidence="12" id="KW-1185">Reference proteome</keyword>
<dbReference type="Gene3D" id="2.80.10.50">
    <property type="match status" value="1"/>
</dbReference>
<protein>
    <submittedName>
        <fullName evidence="11">Uncharacterized protein</fullName>
    </submittedName>
</protein>
<dbReference type="FunFam" id="3.10.100.10:FF:000016">
    <property type="entry name" value="macrophage mannose receptor 1"/>
    <property type="match status" value="1"/>
</dbReference>
<dbReference type="FunFam" id="3.10.100.10:FF:000027">
    <property type="entry name" value="Mannose receptor, C type 1"/>
    <property type="match status" value="1"/>
</dbReference>
<dbReference type="FunFam" id="3.10.100.10:FF:000022">
    <property type="entry name" value="Mannose receptor C-type 1"/>
    <property type="match status" value="1"/>
</dbReference>
<accession>A0A8U8CIQ9</accession>
<dbReference type="InterPro" id="IPR036943">
    <property type="entry name" value="FN_type2_sf"/>
</dbReference>
<accession>A0A8C3MU85</accession>
<keyword evidence="2" id="KW-0254">Endocytosis</keyword>
<keyword evidence="8" id="KW-1015">Disulfide bond</keyword>
<dbReference type="PROSITE" id="PS50041">
    <property type="entry name" value="C_TYPE_LECTIN_2"/>
    <property type="match status" value="8"/>
</dbReference>
<dbReference type="GO" id="GO:0016020">
    <property type="term" value="C:membrane"/>
    <property type="evidence" value="ECO:0007669"/>
    <property type="project" value="UniProtKB-SubCell"/>
</dbReference>
<dbReference type="Proteomes" id="UP000694382">
    <property type="component" value="Chromosome 2"/>
</dbReference>
<reference evidence="11" key="2">
    <citation type="submission" date="2025-08" db="UniProtKB">
        <authorList>
            <consortium name="Ensembl"/>
        </authorList>
    </citation>
    <scope>IDENTIFICATION</scope>
</reference>
<keyword evidence="9" id="KW-0675">Receptor</keyword>
<dbReference type="PROSITE" id="PS00615">
    <property type="entry name" value="C_TYPE_LECTIN_1"/>
    <property type="match status" value="4"/>
</dbReference>
<evidence type="ECO:0000256" key="3">
    <source>
        <dbReference type="ARBA" id="ARBA00022692"/>
    </source>
</evidence>
<dbReference type="InterPro" id="IPR016187">
    <property type="entry name" value="CTDL_fold"/>
</dbReference>
<dbReference type="PANTHER" id="PTHR22803">
    <property type="entry name" value="MANNOSE, PHOSPHOLIPASE, LECTIN RECEPTOR RELATED"/>
    <property type="match status" value="1"/>
</dbReference>
<evidence type="ECO:0000256" key="9">
    <source>
        <dbReference type="ARBA" id="ARBA00023170"/>
    </source>
</evidence>
<evidence type="ECO:0000313" key="12">
    <source>
        <dbReference type="Proteomes" id="UP000694382"/>
    </source>
</evidence>
<evidence type="ECO:0000256" key="2">
    <source>
        <dbReference type="ARBA" id="ARBA00022583"/>
    </source>
</evidence>
<dbReference type="CDD" id="cd00037">
    <property type="entry name" value="CLECT"/>
    <property type="match status" value="7"/>
</dbReference>
<evidence type="ECO:0000256" key="8">
    <source>
        <dbReference type="ARBA" id="ARBA00023157"/>
    </source>
</evidence>
<dbReference type="PRINTS" id="PR00013">
    <property type="entry name" value="FNTYPEII"/>
</dbReference>
<keyword evidence="10" id="KW-0325">Glycoprotein</keyword>
<dbReference type="SMART" id="SM00034">
    <property type="entry name" value="CLECT"/>
    <property type="match status" value="8"/>
</dbReference>